<dbReference type="InterPro" id="IPR011011">
    <property type="entry name" value="Znf_FYVE_PHD"/>
</dbReference>
<keyword evidence="1" id="KW-0808">Transferase</keyword>
<protein>
    <submittedName>
        <fullName evidence="1">Orotate phosphoribosyltransferase</fullName>
    </submittedName>
</protein>
<dbReference type="EMBL" id="PGGK01000013">
    <property type="protein sequence ID" value="TGC07875.1"/>
    <property type="molecule type" value="Genomic_DNA"/>
</dbReference>
<organism evidence="1 2">
    <name type="scientific">Methanolobus halotolerans</name>
    <dbReference type="NCBI Taxonomy" id="2052935"/>
    <lineage>
        <taxon>Archaea</taxon>
        <taxon>Methanobacteriati</taxon>
        <taxon>Methanobacteriota</taxon>
        <taxon>Stenosarchaea group</taxon>
        <taxon>Methanomicrobia</taxon>
        <taxon>Methanosarcinales</taxon>
        <taxon>Methanosarcinaceae</taxon>
        <taxon>Methanolobus</taxon>
    </lineage>
</organism>
<dbReference type="AlphaFoldDB" id="A0A4E0QQI1"/>
<dbReference type="GO" id="GO:0016757">
    <property type="term" value="F:glycosyltransferase activity"/>
    <property type="evidence" value="ECO:0007669"/>
    <property type="project" value="UniProtKB-KW"/>
</dbReference>
<sequence>MERTGLCSICGRASKMHTCMLCGRLVCDQCYDFVRNVCIRCSVTPTFSEKSPGQRSF</sequence>
<comment type="caution">
    <text evidence="1">The sequence shown here is derived from an EMBL/GenBank/DDBJ whole genome shotgun (WGS) entry which is preliminary data.</text>
</comment>
<keyword evidence="2" id="KW-1185">Reference proteome</keyword>
<evidence type="ECO:0000313" key="2">
    <source>
        <dbReference type="Proteomes" id="UP000297295"/>
    </source>
</evidence>
<gene>
    <name evidence="1" type="ORF">CUN85_10545</name>
</gene>
<reference evidence="1 2" key="1">
    <citation type="submission" date="2017-11" db="EMBL/GenBank/DDBJ databases">
        <title>Isolation and Characterization of Methanogenic Archaea from Saline Meromictic Lake at Siberia.</title>
        <authorList>
            <person name="Shen Y."/>
            <person name="Huang H.-H."/>
            <person name="Lai M.-C."/>
            <person name="Chen S.-C."/>
        </authorList>
    </citation>
    <scope>NUCLEOTIDE SEQUENCE [LARGE SCALE GENOMIC DNA]</scope>
    <source>
        <strain evidence="1 2">SY-01</strain>
    </source>
</reference>
<evidence type="ECO:0000313" key="1">
    <source>
        <dbReference type="EMBL" id="TGC07875.1"/>
    </source>
</evidence>
<proteinExistence type="predicted"/>
<dbReference type="Proteomes" id="UP000297295">
    <property type="component" value="Unassembled WGS sequence"/>
</dbReference>
<accession>A0A4E0QQI1</accession>
<dbReference type="SUPFAM" id="SSF57903">
    <property type="entry name" value="FYVE/PHD zinc finger"/>
    <property type="match status" value="1"/>
</dbReference>
<name>A0A4E0QQI1_9EURY</name>
<keyword evidence="1" id="KW-0328">Glycosyltransferase</keyword>